<feature type="transmembrane region" description="Helical" evidence="2">
    <location>
        <begin position="7"/>
        <end position="30"/>
    </location>
</feature>
<name>A0A1E3KZR7_9BACL</name>
<dbReference type="AlphaFoldDB" id="A0A1E3KZR7"/>
<evidence type="ECO:0000313" key="3">
    <source>
        <dbReference type="EMBL" id="ODP27027.1"/>
    </source>
</evidence>
<evidence type="ECO:0000256" key="2">
    <source>
        <dbReference type="SAM" id="Phobius"/>
    </source>
</evidence>
<dbReference type="STRING" id="1886670.PTI45_03756"/>
<evidence type="ECO:0000256" key="1">
    <source>
        <dbReference type="SAM" id="MobiDB-lite"/>
    </source>
</evidence>
<gene>
    <name evidence="3" type="ORF">PTI45_03756</name>
</gene>
<dbReference type="RefSeq" id="WP_069329091.1">
    <property type="nucleotide sequence ID" value="NZ_MDER01000070.1"/>
</dbReference>
<evidence type="ECO:0000313" key="4">
    <source>
        <dbReference type="Proteomes" id="UP000094578"/>
    </source>
</evidence>
<feature type="region of interest" description="Disordered" evidence="1">
    <location>
        <begin position="60"/>
        <end position="128"/>
    </location>
</feature>
<keyword evidence="2" id="KW-0472">Membrane</keyword>
<organism evidence="3 4">
    <name type="scientific">Paenibacillus nuruki</name>
    <dbReference type="NCBI Taxonomy" id="1886670"/>
    <lineage>
        <taxon>Bacteria</taxon>
        <taxon>Bacillati</taxon>
        <taxon>Bacillota</taxon>
        <taxon>Bacilli</taxon>
        <taxon>Bacillales</taxon>
        <taxon>Paenibacillaceae</taxon>
        <taxon>Paenibacillus</taxon>
    </lineage>
</organism>
<protein>
    <submittedName>
        <fullName evidence="3">Uncharacterized protein</fullName>
    </submittedName>
</protein>
<keyword evidence="4" id="KW-1185">Reference proteome</keyword>
<feature type="compositionally biased region" description="Basic and acidic residues" evidence="1">
    <location>
        <begin position="117"/>
        <end position="128"/>
    </location>
</feature>
<sequence length="128" mass="14066">MRKSPVQLIVFGVAILLGAVGLFLEIFQMVASPATYNWANLIVPIILIVVLFLVMRSASGMSGRGYQGPKVKPSARTMAKMNGSQKNNYKTTSARPSNSHQSKPKKNYPFQVIQGNKGKDDDEAPKFH</sequence>
<reference evidence="3 4" key="1">
    <citation type="submission" date="2016-08" db="EMBL/GenBank/DDBJ databases">
        <title>Genome sequencing of Paenibacillus sp. TI45-13ar, isolated from Korean traditional nuruk.</title>
        <authorList>
            <person name="Kim S.-J."/>
        </authorList>
    </citation>
    <scope>NUCLEOTIDE SEQUENCE [LARGE SCALE GENOMIC DNA]</scope>
    <source>
        <strain evidence="3 4">TI45-13ar</strain>
    </source>
</reference>
<proteinExistence type="predicted"/>
<dbReference type="Proteomes" id="UP000094578">
    <property type="component" value="Unassembled WGS sequence"/>
</dbReference>
<comment type="caution">
    <text evidence="3">The sequence shown here is derived from an EMBL/GenBank/DDBJ whole genome shotgun (WGS) entry which is preliminary data.</text>
</comment>
<feature type="compositionally biased region" description="Polar residues" evidence="1">
    <location>
        <begin position="82"/>
        <end position="101"/>
    </location>
</feature>
<dbReference type="EMBL" id="MDER01000070">
    <property type="protein sequence ID" value="ODP27027.1"/>
    <property type="molecule type" value="Genomic_DNA"/>
</dbReference>
<accession>A0A1E3KZR7</accession>
<feature type="transmembrane region" description="Helical" evidence="2">
    <location>
        <begin position="36"/>
        <end position="54"/>
    </location>
</feature>
<keyword evidence="2" id="KW-0812">Transmembrane</keyword>
<keyword evidence="2" id="KW-1133">Transmembrane helix</keyword>